<organism evidence="3 4">
    <name type="scientific">Kurthia gibsonii</name>
    <dbReference type="NCBI Taxonomy" id="33946"/>
    <lineage>
        <taxon>Bacteria</taxon>
        <taxon>Bacillati</taxon>
        <taxon>Bacillota</taxon>
        <taxon>Bacilli</taxon>
        <taxon>Bacillales</taxon>
        <taxon>Caryophanaceae</taxon>
        <taxon>Kurthia</taxon>
    </lineage>
</organism>
<dbReference type="InterPro" id="IPR023089">
    <property type="entry name" value="YozE_SAM-like"/>
</dbReference>
<comment type="caution">
    <text evidence="3">The sequence shown here is derived from an EMBL/GenBank/DDBJ whole genome shotgun (WGS) entry which is preliminary data.</text>
</comment>
<evidence type="ECO:0000259" key="2">
    <source>
        <dbReference type="Pfam" id="PF06855"/>
    </source>
</evidence>
<dbReference type="Gene3D" id="1.10.150.260">
    <property type="entry name" value="YozE SAM-like"/>
    <property type="match status" value="1"/>
</dbReference>
<name>A0ABU9LMZ0_9BACL</name>
<keyword evidence="4" id="KW-1185">Reference proteome</keyword>
<dbReference type="InterPro" id="IPR036806">
    <property type="entry name" value="YozE_SAM-like_sf"/>
</dbReference>
<dbReference type="Proteomes" id="UP001398420">
    <property type="component" value="Unassembled WGS sequence"/>
</dbReference>
<protein>
    <recommendedName>
        <fullName evidence="1">UPF0346 protein AAF454_13160</fullName>
    </recommendedName>
</protein>
<dbReference type="Pfam" id="PF06855">
    <property type="entry name" value="YozE_SAM_like"/>
    <property type="match status" value="1"/>
</dbReference>
<evidence type="ECO:0000313" key="3">
    <source>
        <dbReference type="EMBL" id="MEL5989355.1"/>
    </source>
</evidence>
<dbReference type="EMBL" id="JBCEWA010000011">
    <property type="protein sequence ID" value="MEL5989355.1"/>
    <property type="molecule type" value="Genomic_DNA"/>
</dbReference>
<evidence type="ECO:0000313" key="4">
    <source>
        <dbReference type="Proteomes" id="UP001398420"/>
    </source>
</evidence>
<comment type="similarity">
    <text evidence="1">Belongs to the UPF0346 family.</text>
</comment>
<dbReference type="GeneID" id="97821331"/>
<dbReference type="NCBIfam" id="NF010193">
    <property type="entry name" value="PRK13672.1"/>
    <property type="match status" value="1"/>
</dbReference>
<dbReference type="SUPFAM" id="SSF140652">
    <property type="entry name" value="YozE-like"/>
    <property type="match status" value="1"/>
</dbReference>
<reference evidence="3 4" key="1">
    <citation type="submission" date="2024-04" db="EMBL/GenBank/DDBJ databases">
        <authorList>
            <person name="Wu Y.S."/>
            <person name="Zhang L."/>
        </authorList>
    </citation>
    <scope>NUCLEOTIDE SEQUENCE [LARGE SCALE GENOMIC DNA]</scope>
    <source>
        <strain evidence="3 4">KG-01</strain>
    </source>
</reference>
<proteinExistence type="inferred from homology"/>
<dbReference type="HAMAP" id="MF_01538">
    <property type="entry name" value="UPF0346"/>
    <property type="match status" value="1"/>
</dbReference>
<feature type="domain" description="YozE SAM-like" evidence="2">
    <location>
        <begin position="4"/>
        <end position="69"/>
    </location>
</feature>
<accession>A0ABU9LMZ0</accession>
<gene>
    <name evidence="3" type="ORF">AAF454_13160</name>
</gene>
<dbReference type="InterPro" id="IPR010673">
    <property type="entry name" value="UPF0346"/>
</dbReference>
<evidence type="ECO:0000256" key="1">
    <source>
        <dbReference type="HAMAP-Rule" id="MF_01538"/>
    </source>
</evidence>
<sequence length="73" mass="8715">MRHSFYQFALTYRGGGKNDVFARFAEAMFLDHTFPKQSEDFDELSRYIEEAADPDMTAITFDDFWVLYVEREK</sequence>
<dbReference type="RefSeq" id="WP_068454025.1">
    <property type="nucleotide sequence ID" value="NZ_BJOB01000017.1"/>
</dbReference>